<dbReference type="GeneID" id="75025521"/>
<protein>
    <submittedName>
        <fullName evidence="2">Tyrosine-protein kinase YwqD</fullName>
        <ecNumber evidence="2">2.7.10.2</ecNumber>
    </submittedName>
</protein>
<name>A0A240AJJ8_SERFI</name>
<dbReference type="EMBL" id="LT906479">
    <property type="protein sequence ID" value="SNV83602.1"/>
    <property type="molecule type" value="Genomic_DNA"/>
</dbReference>
<dbReference type="InterPro" id="IPR025669">
    <property type="entry name" value="AAA_dom"/>
</dbReference>
<dbReference type="PANTHER" id="PTHR13696:SF99">
    <property type="entry name" value="COBYRINIC ACID AC-DIAMIDE SYNTHASE"/>
    <property type="match status" value="1"/>
</dbReference>
<dbReference type="InterPro" id="IPR027417">
    <property type="entry name" value="P-loop_NTPase"/>
</dbReference>
<dbReference type="GO" id="GO:0004715">
    <property type="term" value="F:non-membrane spanning protein tyrosine kinase activity"/>
    <property type="evidence" value="ECO:0007669"/>
    <property type="project" value="UniProtKB-EC"/>
</dbReference>
<keyword evidence="3" id="KW-1185">Reference proteome</keyword>
<sequence>MENIVTKDTVVSNSTKPQIVPMVSTKGGEGKSTQSANLAGFLADAGKKALLIDGDHSQPTASSIFSLEYEAPNGLYELLMKTVDLSHPEQIISRSVIPNLDVIVSNDPHDRLSSAMLHAPDGRMRLRNVLQHPLFNEYDVIIIDSKGAASVMLELILVASTQFAVGVIKPILPDTREFLRGTLGLMEGLLPLTCYGIALPRIRILTNCMEYTNLDWQTLESLRGIIANGQYLRADAFDVSLLDTIIPKLEIYKMGHASGQPVHRLEKTTVRTSTPAAADTMHRLACELFPLWKSDFDALLAGKSEVQP</sequence>
<reference evidence="2 3" key="1">
    <citation type="submission" date="2017-06" db="EMBL/GenBank/DDBJ databases">
        <authorList>
            <consortium name="Pathogen Informatics"/>
        </authorList>
    </citation>
    <scope>NUCLEOTIDE SEQUENCE [LARGE SCALE GENOMIC DNA]</scope>
    <source>
        <strain evidence="2 3">NCTC12148</strain>
    </source>
</reference>
<dbReference type="EC" id="2.7.10.2" evidence="2"/>
<organism evidence="2 3">
    <name type="scientific">Serratia ficaria</name>
    <dbReference type="NCBI Taxonomy" id="61651"/>
    <lineage>
        <taxon>Bacteria</taxon>
        <taxon>Pseudomonadati</taxon>
        <taxon>Pseudomonadota</taxon>
        <taxon>Gammaproteobacteria</taxon>
        <taxon>Enterobacterales</taxon>
        <taxon>Yersiniaceae</taxon>
        <taxon>Serratia</taxon>
    </lineage>
</organism>
<dbReference type="SUPFAM" id="SSF52540">
    <property type="entry name" value="P-loop containing nucleoside triphosphate hydrolases"/>
    <property type="match status" value="1"/>
</dbReference>
<dbReference type="InterPro" id="IPR050678">
    <property type="entry name" value="DNA_Partitioning_ATPase"/>
</dbReference>
<dbReference type="Proteomes" id="UP000215134">
    <property type="component" value="Chromosome 1"/>
</dbReference>
<proteinExistence type="predicted"/>
<dbReference type="OrthoDB" id="9799330at2"/>
<dbReference type="Pfam" id="PF13614">
    <property type="entry name" value="AAA_31"/>
    <property type="match status" value="1"/>
</dbReference>
<evidence type="ECO:0000313" key="3">
    <source>
        <dbReference type="Proteomes" id="UP000215134"/>
    </source>
</evidence>
<keyword evidence="2" id="KW-0418">Kinase</keyword>
<dbReference type="RefSeq" id="WP_095095198.1">
    <property type="nucleotide sequence ID" value="NZ_CAMIQD010000010.1"/>
</dbReference>
<gene>
    <name evidence="2" type="primary">ywqD</name>
    <name evidence="2" type="ORF">SAMEA4384070_00333</name>
</gene>
<feature type="domain" description="AAA" evidence="1">
    <location>
        <begin position="19"/>
        <end position="165"/>
    </location>
</feature>
<evidence type="ECO:0000259" key="1">
    <source>
        <dbReference type="Pfam" id="PF13614"/>
    </source>
</evidence>
<dbReference type="Gene3D" id="3.40.50.300">
    <property type="entry name" value="P-loop containing nucleotide triphosphate hydrolases"/>
    <property type="match status" value="1"/>
</dbReference>
<accession>A0A240AJJ8</accession>
<evidence type="ECO:0000313" key="2">
    <source>
        <dbReference type="EMBL" id="SNV83602.1"/>
    </source>
</evidence>
<keyword evidence="2" id="KW-0808">Transferase</keyword>
<dbReference type="KEGG" id="sfj:SAMEA4384070_0333"/>
<dbReference type="PANTHER" id="PTHR13696">
    <property type="entry name" value="P-LOOP CONTAINING NUCLEOSIDE TRIPHOSPHATE HYDROLASE"/>
    <property type="match status" value="1"/>
</dbReference>
<dbReference type="AlphaFoldDB" id="A0A240AJJ8"/>